<dbReference type="OrthoDB" id="844594at2759"/>
<dbReference type="Gene3D" id="1.10.472.10">
    <property type="entry name" value="Cyclin-like"/>
    <property type="match status" value="2"/>
</dbReference>
<dbReference type="KEGG" id="cme:CYME_CMT038C"/>
<dbReference type="AlphaFoldDB" id="M1UXA2"/>
<evidence type="ECO:0000313" key="4">
    <source>
        <dbReference type="Proteomes" id="UP000007014"/>
    </source>
</evidence>
<dbReference type="GO" id="GO:2000134">
    <property type="term" value="P:negative regulation of G1/S transition of mitotic cell cycle"/>
    <property type="evidence" value="ECO:0007669"/>
    <property type="project" value="TreeGrafter"/>
</dbReference>
<feature type="region of interest" description="Disordered" evidence="1">
    <location>
        <begin position="750"/>
        <end position="788"/>
    </location>
</feature>
<sequence>MLDAKPGVEQWVRRLAAQAALDERTVDEALQLVEQVRFPEDEASWAACALLVAVQSPETAGHVLGAFLRCADVTPQPSPKGRGNCISDFFERAKMISPTAQRMEQLLVVIANVHRKFVELYQGDIFDEERAWICFLTALALLASRGGPLGELPDLVSAYHLMVAVIRRLQLKMLKQPDILEEDVERYLARLETTMIPWDDTSGMQDLYNSVFVGRLGFDGRILLQAHHLGQMLCEMHKFPAKDAAPTLVQRVRPERCVPRFSRVISETLSSLRAKRQRMESTPLSSSSSSSSSMAVKPSLHAEQVPPARGASAEDEQHSSTAPGPKSTALIYNDAETPMPSTQCVYPDQKDSADAVFDELAAAAALQNLARPREADSAGGKVAAALRTPQRAALSTQNPNRVPPPSPRRTPIRGGIASVRWVRAITALASRVCDNLRETYGGLGVDPLGFANSATGYLLQSFTERFHPETAEQRIGEVMAVYWYALESILNAETQRMNGSTDFVPKLLALQPFHKALLLCAVETVCASYGIRDEIHFEHLLESLKLSPFDFIKIIGAYVLNVENLPPQAKRRLAACQECVLCVLAWQSDSLLVRALRTGDMSSIPTAALDLFFDKLLMQADYRILNVCARLGICEEAFENRVWSIFKLALTEQWELFIGRHLDTVLLCCFYGAAKTQRSLQFKFVDIIRAYRAVVADSECIRLSDSLQTVYRDLALDDGGRGDIIAFYNLIFVPHMKRYLLGQTTPEGPAAALSMSSTPERRRESESELDAHHVNAPHASPVSSPGLGPRIVDKIISSPLRLPRIRSQSGVVSLRASPATSPRNTFPVWTLPTYSPQSTLTPLASSRRAALLAARLPPNASPQFQAPRPEGSPSTRTQAAAAEAETQAEAAPASPHQPLAEQRITSPPGRRKLVFF</sequence>
<reference evidence="3 4" key="1">
    <citation type="journal article" date="2004" name="Nature">
        <title>Genome sequence of the ultrasmall unicellular red alga Cyanidioschyzon merolae 10D.</title>
        <authorList>
            <person name="Matsuzaki M."/>
            <person name="Misumi O."/>
            <person name="Shin-i T."/>
            <person name="Maruyama S."/>
            <person name="Takahara M."/>
            <person name="Miyagishima S."/>
            <person name="Mori T."/>
            <person name="Nishida K."/>
            <person name="Yagisawa F."/>
            <person name="Nishida K."/>
            <person name="Yoshida Y."/>
            <person name="Nishimura Y."/>
            <person name="Nakao S."/>
            <person name="Kobayashi T."/>
            <person name="Momoyama Y."/>
            <person name="Higashiyama T."/>
            <person name="Minoda A."/>
            <person name="Sano M."/>
            <person name="Nomoto H."/>
            <person name="Oishi K."/>
            <person name="Hayashi H."/>
            <person name="Ohta F."/>
            <person name="Nishizaka S."/>
            <person name="Haga S."/>
            <person name="Miura S."/>
            <person name="Morishita T."/>
            <person name="Kabeya Y."/>
            <person name="Terasawa K."/>
            <person name="Suzuki Y."/>
            <person name="Ishii Y."/>
            <person name="Asakawa S."/>
            <person name="Takano H."/>
            <person name="Ohta N."/>
            <person name="Kuroiwa H."/>
            <person name="Tanaka K."/>
            <person name="Shimizu N."/>
            <person name="Sugano S."/>
            <person name="Sato N."/>
            <person name="Nozaki H."/>
            <person name="Ogasawara N."/>
            <person name="Kohara Y."/>
            <person name="Kuroiwa T."/>
        </authorList>
    </citation>
    <scope>NUCLEOTIDE SEQUENCE [LARGE SCALE GENOMIC DNA]</scope>
    <source>
        <strain evidence="3 4">10D</strain>
    </source>
</reference>
<protein>
    <submittedName>
        <fullName evidence="3">Similar to retinoblastoma-family protein</fullName>
    </submittedName>
</protein>
<evidence type="ECO:0000256" key="1">
    <source>
        <dbReference type="SAM" id="MobiDB-lite"/>
    </source>
</evidence>
<dbReference type="STRING" id="280699.M1UXA2"/>
<evidence type="ECO:0000259" key="2">
    <source>
        <dbReference type="SMART" id="SM01368"/>
    </source>
</evidence>
<evidence type="ECO:0000313" key="3">
    <source>
        <dbReference type="EMBL" id="BAM83066.1"/>
    </source>
</evidence>
<dbReference type="Proteomes" id="UP000007014">
    <property type="component" value="Chromosome 20"/>
</dbReference>
<dbReference type="EMBL" id="AP006502">
    <property type="protein sequence ID" value="BAM83066.1"/>
    <property type="molecule type" value="Genomic_DNA"/>
</dbReference>
<dbReference type="eggNOG" id="KOG1010">
    <property type="taxonomic scope" value="Eukaryota"/>
</dbReference>
<dbReference type="InterPro" id="IPR036915">
    <property type="entry name" value="Cyclin-like_sf"/>
</dbReference>
<dbReference type="PANTHER" id="PTHR13742">
    <property type="entry name" value="RETINOBLASTOMA-ASSOCIATED PROTEIN RB -RELATED"/>
    <property type="match status" value="1"/>
</dbReference>
<dbReference type="RefSeq" id="XP_005539102.1">
    <property type="nucleotide sequence ID" value="XM_005539045.1"/>
</dbReference>
<dbReference type="GO" id="GO:0005667">
    <property type="term" value="C:transcription regulator complex"/>
    <property type="evidence" value="ECO:0007669"/>
    <property type="project" value="TreeGrafter"/>
</dbReference>
<organism evidence="3 4">
    <name type="scientific">Cyanidioschyzon merolae (strain NIES-3377 / 10D)</name>
    <name type="common">Unicellular red alga</name>
    <dbReference type="NCBI Taxonomy" id="280699"/>
    <lineage>
        <taxon>Eukaryota</taxon>
        <taxon>Rhodophyta</taxon>
        <taxon>Bangiophyceae</taxon>
        <taxon>Cyanidiales</taxon>
        <taxon>Cyanidiaceae</taxon>
        <taxon>Cyanidioschyzon</taxon>
    </lineage>
</organism>
<dbReference type="GeneID" id="16998157"/>
<dbReference type="Pfam" id="PF01857">
    <property type="entry name" value="RB_B"/>
    <property type="match status" value="1"/>
</dbReference>
<dbReference type="HOGENOM" id="CLU_317941_0_0_1"/>
<name>M1UXA2_CYAM1</name>
<gene>
    <name evidence="3" type="ORF">CYME_CMT038C</name>
</gene>
<dbReference type="GO" id="GO:0030154">
    <property type="term" value="P:cell differentiation"/>
    <property type="evidence" value="ECO:0007669"/>
    <property type="project" value="TreeGrafter"/>
</dbReference>
<dbReference type="InterPro" id="IPR002719">
    <property type="entry name" value="RB_B"/>
</dbReference>
<reference evidence="3 4" key="2">
    <citation type="journal article" date="2007" name="BMC Biol.">
        <title>A 100%-complete sequence reveals unusually simple genomic features in the hot-spring red alga Cyanidioschyzon merolae.</title>
        <authorList>
            <person name="Nozaki H."/>
            <person name="Takano H."/>
            <person name="Misumi O."/>
            <person name="Terasawa K."/>
            <person name="Matsuzaki M."/>
            <person name="Maruyama S."/>
            <person name="Nishida K."/>
            <person name="Yagisawa F."/>
            <person name="Yoshida Y."/>
            <person name="Fujiwara T."/>
            <person name="Takio S."/>
            <person name="Tamura K."/>
            <person name="Chung S.J."/>
            <person name="Nakamura S."/>
            <person name="Kuroiwa H."/>
            <person name="Tanaka K."/>
            <person name="Sato N."/>
            <person name="Kuroiwa T."/>
        </authorList>
    </citation>
    <scope>NUCLEOTIDE SEQUENCE [LARGE SCALE GENOMIC DNA]</scope>
    <source>
        <strain evidence="3 4">10D</strain>
    </source>
</reference>
<feature type="region of interest" description="Disordered" evidence="1">
    <location>
        <begin position="859"/>
        <end position="916"/>
    </location>
</feature>
<feature type="region of interest" description="Disordered" evidence="1">
    <location>
        <begin position="272"/>
        <end position="332"/>
    </location>
</feature>
<dbReference type="GO" id="GO:0000785">
    <property type="term" value="C:chromatin"/>
    <property type="evidence" value="ECO:0007669"/>
    <property type="project" value="TreeGrafter"/>
</dbReference>
<feature type="domain" description="Retinoblastoma-associated protein A-box" evidence="2">
    <location>
        <begin position="410"/>
        <end position="596"/>
    </location>
</feature>
<proteinExistence type="predicted"/>
<feature type="compositionally biased region" description="Low complexity" evidence="1">
    <location>
        <begin position="877"/>
        <end position="891"/>
    </location>
</feature>
<dbReference type="PANTHER" id="PTHR13742:SF17">
    <property type="entry name" value="RE32990P-RELATED"/>
    <property type="match status" value="1"/>
</dbReference>
<dbReference type="SMART" id="SM01368">
    <property type="entry name" value="RB_A"/>
    <property type="match status" value="1"/>
</dbReference>
<feature type="region of interest" description="Disordered" evidence="1">
    <location>
        <begin position="388"/>
        <end position="413"/>
    </location>
</feature>
<dbReference type="GO" id="GO:0000977">
    <property type="term" value="F:RNA polymerase II transcription regulatory region sequence-specific DNA binding"/>
    <property type="evidence" value="ECO:0007669"/>
    <property type="project" value="TreeGrafter"/>
</dbReference>
<dbReference type="Pfam" id="PF01858">
    <property type="entry name" value="RB_A"/>
    <property type="match status" value="1"/>
</dbReference>
<feature type="compositionally biased region" description="Basic and acidic residues" evidence="1">
    <location>
        <begin position="759"/>
        <end position="773"/>
    </location>
</feature>
<dbReference type="CDD" id="cd20548">
    <property type="entry name" value="CYCLIN_RB-like"/>
    <property type="match status" value="1"/>
</dbReference>
<dbReference type="Gramene" id="CMT038CT">
    <property type="protein sequence ID" value="CMT038CT"/>
    <property type="gene ID" value="CMT038C"/>
</dbReference>
<keyword evidence="4" id="KW-1185">Reference proteome</keyword>
<accession>M1UXA2</accession>
<dbReference type="InterPro" id="IPR002720">
    <property type="entry name" value="RB_A"/>
</dbReference>
<dbReference type="GO" id="GO:0005634">
    <property type="term" value="C:nucleus"/>
    <property type="evidence" value="ECO:0007669"/>
    <property type="project" value="InterPro"/>
</dbReference>
<dbReference type="GO" id="GO:0006357">
    <property type="term" value="P:regulation of transcription by RNA polymerase II"/>
    <property type="evidence" value="ECO:0007669"/>
    <property type="project" value="InterPro"/>
</dbReference>
<dbReference type="InterPro" id="IPR028309">
    <property type="entry name" value="RB_fam"/>
</dbReference>
<dbReference type="SUPFAM" id="SSF47954">
    <property type="entry name" value="Cyclin-like"/>
    <property type="match status" value="2"/>
</dbReference>